<reference evidence="2 3" key="1">
    <citation type="submission" date="2011-11" db="EMBL/GenBank/DDBJ databases">
        <title>The Genome Sequence of Dialister succinatiphilus YIT 11850.</title>
        <authorList>
            <consortium name="The Broad Institute Genome Sequencing Platform"/>
            <person name="Earl A."/>
            <person name="Ward D."/>
            <person name="Feldgarden M."/>
            <person name="Gevers D."/>
            <person name="Morotomi M."/>
            <person name="Young S.K."/>
            <person name="Zeng Q."/>
            <person name="Gargeya S."/>
            <person name="Fitzgerald M."/>
            <person name="Haas B."/>
            <person name="Abouelleil A."/>
            <person name="Alvarado L."/>
            <person name="Arachchi H.M."/>
            <person name="Berlin A."/>
            <person name="Brown A."/>
            <person name="Chapman S.B."/>
            <person name="Dunbar C."/>
            <person name="Gearin G."/>
            <person name="Goldberg J."/>
            <person name="Griggs A."/>
            <person name="Gujja S."/>
            <person name="Heiman D."/>
            <person name="Howarth C."/>
            <person name="Lui A."/>
            <person name="MacDonald P.J.P."/>
            <person name="Montmayeur A."/>
            <person name="Murphy C."/>
            <person name="Neiman D."/>
            <person name="Pearson M."/>
            <person name="Priest M."/>
            <person name="Roberts A."/>
            <person name="Saif S."/>
            <person name="Shea T."/>
            <person name="Sisk P."/>
            <person name="Stolte C."/>
            <person name="Sykes S."/>
            <person name="Wortman J."/>
            <person name="Nusbaum C."/>
            <person name="Birren B."/>
        </authorList>
    </citation>
    <scope>NUCLEOTIDE SEQUENCE [LARGE SCALE GENOMIC DNA]</scope>
    <source>
        <strain evidence="2 3">YIT 11850</strain>
    </source>
</reference>
<dbReference type="EMBL" id="ADLT01000045">
    <property type="protein sequence ID" value="EHO62697.1"/>
    <property type="molecule type" value="Genomic_DNA"/>
</dbReference>
<name>H1D101_9FIRM</name>
<evidence type="ECO:0000313" key="2">
    <source>
        <dbReference type="EMBL" id="EHO62697.1"/>
    </source>
</evidence>
<keyword evidence="1" id="KW-0732">Signal</keyword>
<sequence length="97" mass="10416">MKKITMALATAGIALSCISMGVQAADGTAAGDPGRDWRIALYNAEKKGQPDQNQDIHLSAQQKADVESNKDAVQKADVNDVHQQGRDWRIALKNAGK</sequence>
<evidence type="ECO:0000313" key="3">
    <source>
        <dbReference type="Proteomes" id="UP000003277"/>
    </source>
</evidence>
<organism evidence="2 3">
    <name type="scientific">Dialister succinatiphilus YIT 11850</name>
    <dbReference type="NCBI Taxonomy" id="742743"/>
    <lineage>
        <taxon>Bacteria</taxon>
        <taxon>Bacillati</taxon>
        <taxon>Bacillota</taxon>
        <taxon>Negativicutes</taxon>
        <taxon>Veillonellales</taxon>
        <taxon>Veillonellaceae</taxon>
        <taxon>Dialister</taxon>
    </lineage>
</organism>
<feature type="chain" id="PRO_5003548583" description="Lipoprotein" evidence="1">
    <location>
        <begin position="25"/>
        <end position="97"/>
    </location>
</feature>
<dbReference type="AlphaFoldDB" id="H1D101"/>
<dbReference type="PATRIC" id="fig|742743.3.peg.1308"/>
<protein>
    <recommendedName>
        <fullName evidence="4">Lipoprotein</fullName>
    </recommendedName>
</protein>
<gene>
    <name evidence="2" type="ORF">HMPREF9453_01289</name>
</gene>
<evidence type="ECO:0008006" key="4">
    <source>
        <dbReference type="Google" id="ProtNLM"/>
    </source>
</evidence>
<keyword evidence="3" id="KW-1185">Reference proteome</keyword>
<accession>H1D101</accession>
<dbReference type="RefSeq" id="WP_008859783.1">
    <property type="nucleotide sequence ID" value="NZ_JH591188.1"/>
</dbReference>
<dbReference type="HOGENOM" id="CLU_2342260_0_0_9"/>
<dbReference type="Proteomes" id="UP000003277">
    <property type="component" value="Unassembled WGS sequence"/>
</dbReference>
<proteinExistence type="predicted"/>
<dbReference type="PROSITE" id="PS51257">
    <property type="entry name" value="PROKAR_LIPOPROTEIN"/>
    <property type="match status" value="1"/>
</dbReference>
<comment type="caution">
    <text evidence="2">The sequence shown here is derived from an EMBL/GenBank/DDBJ whole genome shotgun (WGS) entry which is preliminary data.</text>
</comment>
<evidence type="ECO:0000256" key="1">
    <source>
        <dbReference type="SAM" id="SignalP"/>
    </source>
</evidence>
<dbReference type="STRING" id="742743.HMPREF9453_01289"/>
<feature type="signal peptide" evidence="1">
    <location>
        <begin position="1"/>
        <end position="24"/>
    </location>
</feature>